<evidence type="ECO:0000313" key="2">
    <source>
        <dbReference type="Proteomes" id="UP000623467"/>
    </source>
</evidence>
<dbReference type="EMBL" id="JACAZH010000038">
    <property type="protein sequence ID" value="KAF7335969.1"/>
    <property type="molecule type" value="Genomic_DNA"/>
</dbReference>
<reference evidence="1" key="1">
    <citation type="submission" date="2020-05" db="EMBL/GenBank/DDBJ databases">
        <title>Mycena genomes resolve the evolution of fungal bioluminescence.</title>
        <authorList>
            <person name="Tsai I.J."/>
        </authorList>
    </citation>
    <scope>NUCLEOTIDE SEQUENCE</scope>
    <source>
        <strain evidence="1">160909Yilan</strain>
    </source>
</reference>
<proteinExistence type="predicted"/>
<comment type="caution">
    <text evidence="1">The sequence shown here is derived from an EMBL/GenBank/DDBJ whole genome shotgun (WGS) entry which is preliminary data.</text>
</comment>
<dbReference type="OrthoDB" id="3051218at2759"/>
<organism evidence="1 2">
    <name type="scientific">Mycena sanguinolenta</name>
    <dbReference type="NCBI Taxonomy" id="230812"/>
    <lineage>
        <taxon>Eukaryota</taxon>
        <taxon>Fungi</taxon>
        <taxon>Dikarya</taxon>
        <taxon>Basidiomycota</taxon>
        <taxon>Agaricomycotina</taxon>
        <taxon>Agaricomycetes</taxon>
        <taxon>Agaricomycetidae</taxon>
        <taxon>Agaricales</taxon>
        <taxon>Marasmiineae</taxon>
        <taxon>Mycenaceae</taxon>
        <taxon>Mycena</taxon>
    </lineage>
</organism>
<protein>
    <submittedName>
        <fullName evidence="1">Isocitrate dehydrogenase</fullName>
    </submittedName>
</protein>
<name>A0A8H6X844_9AGAR</name>
<dbReference type="AlphaFoldDB" id="A0A8H6X844"/>
<gene>
    <name evidence="1" type="ORF">MSAN_02310400</name>
</gene>
<keyword evidence="2" id="KW-1185">Reference proteome</keyword>
<dbReference type="Proteomes" id="UP000623467">
    <property type="component" value="Unassembled WGS sequence"/>
</dbReference>
<accession>A0A8H6X844</accession>
<evidence type="ECO:0000313" key="1">
    <source>
        <dbReference type="EMBL" id="KAF7335969.1"/>
    </source>
</evidence>
<sequence>MAARAPSRLAVLASISAFSLQKRLGTPHLYEHVLLKDVRRAKAFAAQLAKQPALGQHVRSLLLDHGGDTALFQKTIAHTPALVSLHGGADFQSITWKAFCDLSESAGASLRSCKGIRVSKPRGAVSPEVFAQFTKMEEFEWVSTTEFKTERKLTEATAFGGLVDLSVEGAFDDSFSEVLAHMELPALRTTAFSPTANGGAAFFKKHGDKLQEVTASEKQINDPEIALWLSCPSMTVIGVSFDQKVSNIFLHKFSACLPYDSTPVSASCLTTPDSHGKLEHIVFRAHGDYRLKQADQTQLGKLMAVLRSTMSFPALREIEHPLCTWPTKERETKSSPWVKWAESLLERDVHLFGPDRVHWRQRLKYVPKGKQ</sequence>